<reference evidence="7" key="3">
    <citation type="submission" date="2025-09" db="UniProtKB">
        <authorList>
            <consortium name="Ensembl"/>
        </authorList>
    </citation>
    <scope>IDENTIFICATION</scope>
</reference>
<accession>A0A8C6NUJ8</accession>
<keyword evidence="1" id="KW-0723">Serine/threonine-protein kinase</keyword>
<evidence type="ECO:0000256" key="1">
    <source>
        <dbReference type="ARBA" id="ARBA00022527"/>
    </source>
</evidence>
<dbReference type="GO" id="GO:0046332">
    <property type="term" value="F:SMAD binding"/>
    <property type="evidence" value="ECO:0007669"/>
    <property type="project" value="TreeGrafter"/>
</dbReference>
<organism evidence="7 8">
    <name type="scientific">Nothobranchius furzeri</name>
    <name type="common">Turquoise killifish</name>
    <dbReference type="NCBI Taxonomy" id="105023"/>
    <lineage>
        <taxon>Eukaryota</taxon>
        <taxon>Metazoa</taxon>
        <taxon>Chordata</taxon>
        <taxon>Craniata</taxon>
        <taxon>Vertebrata</taxon>
        <taxon>Euteleostomi</taxon>
        <taxon>Actinopterygii</taxon>
        <taxon>Neopterygii</taxon>
        <taxon>Teleostei</taxon>
        <taxon>Neoteleostei</taxon>
        <taxon>Acanthomorphata</taxon>
        <taxon>Ovalentaria</taxon>
        <taxon>Atherinomorphae</taxon>
        <taxon>Cyprinodontiformes</taxon>
        <taxon>Nothobranchiidae</taxon>
        <taxon>Nothobranchius</taxon>
    </lineage>
</organism>
<keyword evidence="4" id="KW-0418">Kinase</keyword>
<dbReference type="GO" id="GO:0005524">
    <property type="term" value="F:ATP binding"/>
    <property type="evidence" value="ECO:0007669"/>
    <property type="project" value="UniProtKB-KW"/>
</dbReference>
<dbReference type="Pfam" id="PF00069">
    <property type="entry name" value="Pkinase"/>
    <property type="match status" value="1"/>
</dbReference>
<dbReference type="GO" id="GO:0003713">
    <property type="term" value="F:transcription coactivator activity"/>
    <property type="evidence" value="ECO:0007669"/>
    <property type="project" value="TreeGrafter"/>
</dbReference>
<dbReference type="PANTHER" id="PTHR24058:SF53">
    <property type="entry name" value="HOMEODOMAIN-INTERACTING PROTEIN KINASE 2"/>
    <property type="match status" value="1"/>
</dbReference>
<evidence type="ECO:0000313" key="7">
    <source>
        <dbReference type="Ensembl" id="ENSNFUP00015026926.1"/>
    </source>
</evidence>
<reference evidence="7" key="2">
    <citation type="submission" date="2025-08" db="UniProtKB">
        <authorList>
            <consortium name="Ensembl"/>
        </authorList>
    </citation>
    <scope>IDENTIFICATION</scope>
</reference>
<evidence type="ECO:0000256" key="2">
    <source>
        <dbReference type="ARBA" id="ARBA00022679"/>
    </source>
</evidence>
<evidence type="ECO:0000256" key="4">
    <source>
        <dbReference type="ARBA" id="ARBA00022777"/>
    </source>
</evidence>
<dbReference type="GO" id="GO:0004674">
    <property type="term" value="F:protein serine/threonine kinase activity"/>
    <property type="evidence" value="ECO:0007669"/>
    <property type="project" value="UniProtKB-KW"/>
</dbReference>
<keyword evidence="3" id="KW-0547">Nucleotide-binding</keyword>
<evidence type="ECO:0000256" key="5">
    <source>
        <dbReference type="ARBA" id="ARBA00022840"/>
    </source>
</evidence>
<protein>
    <recommendedName>
        <fullName evidence="6">Protein kinase domain-containing protein</fullName>
    </recommendedName>
</protein>
<dbReference type="InterPro" id="IPR000719">
    <property type="entry name" value="Prot_kinase_dom"/>
</dbReference>
<name>A0A8C6NUJ8_NOTFU</name>
<dbReference type="AlphaFoldDB" id="A0A8C6NUJ8"/>
<dbReference type="GO" id="GO:0003714">
    <property type="term" value="F:transcription corepressor activity"/>
    <property type="evidence" value="ECO:0007669"/>
    <property type="project" value="TreeGrafter"/>
</dbReference>
<keyword evidence="8" id="KW-1185">Reference proteome</keyword>
<reference evidence="7" key="1">
    <citation type="submission" date="2014-08" db="EMBL/GenBank/DDBJ databases">
        <authorList>
            <person name="Senf B."/>
            <person name="Petzold A."/>
            <person name="Downie B.R."/>
            <person name="Koch P."/>
            <person name="Platzer M."/>
        </authorList>
    </citation>
    <scope>NUCLEOTIDE SEQUENCE [LARGE SCALE GENOMIC DNA]</scope>
    <source>
        <strain evidence="7">GRZ</strain>
    </source>
</reference>
<dbReference type="Ensembl" id="ENSNFUT00015028132.1">
    <property type="protein sequence ID" value="ENSNFUP00015026926.1"/>
    <property type="gene ID" value="ENSNFUG00015013053.1"/>
</dbReference>
<proteinExistence type="predicted"/>
<keyword evidence="2" id="KW-0808">Transferase</keyword>
<dbReference type="GO" id="GO:0042771">
    <property type="term" value="P:intrinsic apoptotic signaling pathway in response to DNA damage by p53 class mediator"/>
    <property type="evidence" value="ECO:0007669"/>
    <property type="project" value="TreeGrafter"/>
</dbReference>
<sequence length="228" mass="25997">TVVVTSSRVTWDIKGTVMFFVTSYTKEIKAIARQMFTALTDLENVGIVHMNIKAENIIIQDEFEPFKVKLTGFGEAGKTSKLSQMAIPKNCGYGAPEIFLQCQLDEKVAIWSVGMTLAFIFLGHPLYPTCCDYEKYLDQGQCTDHFFTPDSDWSLQTPEDLNSLRCLLFEVDAEENYYDDFEEVIAFIDLLEKMIALNPEDRLSPAEALNHRFVREDFSPTTKEENPT</sequence>
<dbReference type="GO" id="GO:0005737">
    <property type="term" value="C:cytoplasm"/>
    <property type="evidence" value="ECO:0007669"/>
    <property type="project" value="TreeGrafter"/>
</dbReference>
<dbReference type="SMART" id="SM00220">
    <property type="entry name" value="S_TKc"/>
    <property type="match status" value="1"/>
</dbReference>
<dbReference type="Gene3D" id="1.10.510.10">
    <property type="entry name" value="Transferase(Phosphotransferase) domain 1"/>
    <property type="match status" value="1"/>
</dbReference>
<keyword evidence="5" id="KW-0067">ATP-binding</keyword>
<evidence type="ECO:0000256" key="3">
    <source>
        <dbReference type="ARBA" id="ARBA00022741"/>
    </source>
</evidence>
<dbReference type="SUPFAM" id="SSF56112">
    <property type="entry name" value="Protein kinase-like (PK-like)"/>
    <property type="match status" value="1"/>
</dbReference>
<dbReference type="PANTHER" id="PTHR24058">
    <property type="entry name" value="DUAL SPECIFICITY PROTEIN KINASE"/>
    <property type="match status" value="1"/>
</dbReference>
<dbReference type="PROSITE" id="PS50011">
    <property type="entry name" value="PROTEIN_KINASE_DOM"/>
    <property type="match status" value="1"/>
</dbReference>
<dbReference type="GO" id="GO:0004713">
    <property type="term" value="F:protein tyrosine kinase activity"/>
    <property type="evidence" value="ECO:0007669"/>
    <property type="project" value="TreeGrafter"/>
</dbReference>
<evidence type="ECO:0000313" key="8">
    <source>
        <dbReference type="Proteomes" id="UP000694548"/>
    </source>
</evidence>
<evidence type="ECO:0000259" key="6">
    <source>
        <dbReference type="PROSITE" id="PS50011"/>
    </source>
</evidence>
<dbReference type="InterPro" id="IPR011009">
    <property type="entry name" value="Kinase-like_dom_sf"/>
</dbReference>
<dbReference type="InterPro" id="IPR050494">
    <property type="entry name" value="Ser_Thr_dual-spec_kinase"/>
</dbReference>
<dbReference type="GeneTree" id="ENSGT01010000230107"/>
<dbReference type="Proteomes" id="UP000694548">
    <property type="component" value="Chromosome sgr19"/>
</dbReference>
<dbReference type="GO" id="GO:0016605">
    <property type="term" value="C:PML body"/>
    <property type="evidence" value="ECO:0007669"/>
    <property type="project" value="TreeGrafter"/>
</dbReference>
<feature type="domain" description="Protein kinase" evidence="6">
    <location>
        <begin position="1"/>
        <end position="214"/>
    </location>
</feature>
<dbReference type="GO" id="GO:0045944">
    <property type="term" value="P:positive regulation of transcription by RNA polymerase II"/>
    <property type="evidence" value="ECO:0007669"/>
    <property type="project" value="TreeGrafter"/>
</dbReference>
<dbReference type="GO" id="GO:0007224">
    <property type="term" value="P:smoothened signaling pathway"/>
    <property type="evidence" value="ECO:0007669"/>
    <property type="project" value="TreeGrafter"/>
</dbReference>